<dbReference type="Proteomes" id="UP000248014">
    <property type="component" value="Unassembled WGS sequence"/>
</dbReference>
<sequence>MKDTNRMAILRNPWGQMAVLGLATALLGGCVTVTAPDKPIVINLNINIKQEVVYRLDGKAKEVIDENAEIF</sequence>
<organism evidence="1 2">
    <name type="scientific">Blastomonas natatoria</name>
    <dbReference type="NCBI Taxonomy" id="34015"/>
    <lineage>
        <taxon>Bacteria</taxon>
        <taxon>Pseudomonadati</taxon>
        <taxon>Pseudomonadota</taxon>
        <taxon>Alphaproteobacteria</taxon>
        <taxon>Sphingomonadales</taxon>
        <taxon>Sphingomonadaceae</taxon>
        <taxon>Blastomonas</taxon>
    </lineage>
</organism>
<proteinExistence type="predicted"/>
<dbReference type="RefSeq" id="WP_244181566.1">
    <property type="nucleotide sequence ID" value="NZ_QJJM01000002.1"/>
</dbReference>
<evidence type="ECO:0000313" key="1">
    <source>
        <dbReference type="EMBL" id="PXW78623.1"/>
    </source>
</evidence>
<dbReference type="AlphaFoldDB" id="A0A2V3VA13"/>
<name>A0A2V3VA13_9SPHN</name>
<comment type="caution">
    <text evidence="1">The sequence shown here is derived from an EMBL/GenBank/DDBJ whole genome shotgun (WGS) entry which is preliminary data.</text>
</comment>
<dbReference type="PROSITE" id="PS51257">
    <property type="entry name" value="PROKAR_LIPOPROTEIN"/>
    <property type="match status" value="1"/>
</dbReference>
<reference evidence="1 2" key="1">
    <citation type="submission" date="2018-05" db="EMBL/GenBank/DDBJ databases">
        <title>Genomic Encyclopedia of Type Strains, Phase IV (KMG-IV): sequencing the most valuable type-strain genomes for metagenomic binning, comparative biology and taxonomic classification.</title>
        <authorList>
            <person name="Goeker M."/>
        </authorList>
    </citation>
    <scope>NUCLEOTIDE SEQUENCE [LARGE SCALE GENOMIC DNA]</scope>
    <source>
        <strain evidence="1 2">DSM 3183</strain>
    </source>
</reference>
<dbReference type="EMBL" id="QJJM01000002">
    <property type="protein sequence ID" value="PXW78623.1"/>
    <property type="molecule type" value="Genomic_DNA"/>
</dbReference>
<keyword evidence="1" id="KW-0449">Lipoprotein</keyword>
<keyword evidence="2" id="KW-1185">Reference proteome</keyword>
<accession>A0A2V3VA13</accession>
<dbReference type="InterPro" id="IPR025985">
    <property type="entry name" value="YnbE"/>
</dbReference>
<gene>
    <name evidence="1" type="ORF">C7451_102295</name>
</gene>
<protein>
    <submittedName>
        <fullName evidence="1">YnbE-like lipoprotein</fullName>
    </submittedName>
</protein>
<dbReference type="Pfam" id="PF13617">
    <property type="entry name" value="Lipoprotein_19"/>
    <property type="match status" value="1"/>
</dbReference>
<evidence type="ECO:0000313" key="2">
    <source>
        <dbReference type="Proteomes" id="UP000248014"/>
    </source>
</evidence>